<dbReference type="Proteomes" id="UP000541610">
    <property type="component" value="Unassembled WGS sequence"/>
</dbReference>
<gene>
    <name evidence="1" type="ORF">FOZ60_012186</name>
</gene>
<name>A0A7J6PA37_PEROL</name>
<reference evidence="1 2" key="1">
    <citation type="submission" date="2020-04" db="EMBL/GenBank/DDBJ databases">
        <title>Perkinsus olseni comparative genomics.</title>
        <authorList>
            <person name="Bogema D.R."/>
        </authorList>
    </citation>
    <scope>NUCLEOTIDE SEQUENCE [LARGE SCALE GENOMIC DNA]</scope>
    <source>
        <strain evidence="1">00978-12</strain>
    </source>
</reference>
<dbReference type="EMBL" id="JABANP010000052">
    <property type="protein sequence ID" value="KAF4692955.1"/>
    <property type="molecule type" value="Genomic_DNA"/>
</dbReference>
<dbReference type="OrthoDB" id="10544589at2759"/>
<evidence type="ECO:0000313" key="2">
    <source>
        <dbReference type="Proteomes" id="UP000541610"/>
    </source>
</evidence>
<accession>A0A7J6PA37</accession>
<evidence type="ECO:0000313" key="1">
    <source>
        <dbReference type="EMBL" id="KAF4692955.1"/>
    </source>
</evidence>
<comment type="caution">
    <text evidence="1">The sequence shown here is derived from an EMBL/GenBank/DDBJ whole genome shotgun (WGS) entry which is preliminary data.</text>
</comment>
<sequence>MQGLTELLPGTSRGMQRAPLLGFLPSPSSPSASVPCAAIERAKLACTNKQNHTPQLTEPFTPPPMLRFILVIVAVVFGSSAQGEGVLSVARGHGTFGGPEEEFISLSGLKGSLYERPYGECTPSGASGEILLNCYCQGAEESPIGGVSGGILIAYVCAPPCGRRALGQAEGARALGGSVGSCPASPLGPTDCLSGKCFLSPENGCPADMRFVNLLTFGFGVHVRELASPRMTSVRRFTFSMFCLSSQMVAIPSVRLRICYLFNLPFIVSQLRSW</sequence>
<proteinExistence type="predicted"/>
<organism evidence="1 2">
    <name type="scientific">Perkinsus olseni</name>
    <name type="common">Perkinsus atlanticus</name>
    <dbReference type="NCBI Taxonomy" id="32597"/>
    <lineage>
        <taxon>Eukaryota</taxon>
        <taxon>Sar</taxon>
        <taxon>Alveolata</taxon>
        <taxon>Perkinsozoa</taxon>
        <taxon>Perkinsea</taxon>
        <taxon>Perkinsida</taxon>
        <taxon>Perkinsidae</taxon>
        <taxon>Perkinsus</taxon>
    </lineage>
</organism>
<dbReference type="AlphaFoldDB" id="A0A7J6PA37"/>
<protein>
    <submittedName>
        <fullName evidence="1">Uncharacterized protein</fullName>
    </submittedName>
</protein>